<dbReference type="eggNOG" id="ENOG5031B8J">
    <property type="taxonomic scope" value="Bacteria"/>
</dbReference>
<gene>
    <name evidence="2" type="ordered locus">Arad_3656</name>
</gene>
<dbReference type="RefSeq" id="WP_012652236.1">
    <property type="nucleotide sequence ID" value="NC_011985.1"/>
</dbReference>
<dbReference type="EMBL" id="CP000628">
    <property type="protein sequence ID" value="ACM27558.1"/>
    <property type="molecule type" value="Genomic_DNA"/>
</dbReference>
<dbReference type="AlphaFoldDB" id="B9J9F6"/>
<keyword evidence="1" id="KW-1133">Transmembrane helix</keyword>
<accession>B9J9F6</accession>
<dbReference type="KEGG" id="ara:Arad_3656"/>
<dbReference type="HOGENOM" id="CLU_1531341_0_0_5"/>
<evidence type="ECO:0000313" key="3">
    <source>
        <dbReference type="Proteomes" id="UP000001600"/>
    </source>
</evidence>
<keyword evidence="1" id="KW-0472">Membrane</keyword>
<evidence type="ECO:0000313" key="2">
    <source>
        <dbReference type="EMBL" id="ACM27558.1"/>
    </source>
</evidence>
<reference evidence="2 3" key="1">
    <citation type="journal article" date="2009" name="J. Bacteriol.">
        <title>Genome sequences of three Agrobacterium biovars help elucidate the evolution of multichromosome genomes in bacteria.</title>
        <authorList>
            <person name="Slater S.C."/>
            <person name="Goldman B.S."/>
            <person name="Goodner B."/>
            <person name="Setubal J.C."/>
            <person name="Farrand S.K."/>
            <person name="Nester E.W."/>
            <person name="Burr T.J."/>
            <person name="Banta L."/>
            <person name="Dickerman A.W."/>
            <person name="Paulsen I."/>
            <person name="Otten L."/>
            <person name="Suen G."/>
            <person name="Welch R."/>
            <person name="Almeida N.F."/>
            <person name="Arnold F."/>
            <person name="Burton O.T."/>
            <person name="Du Z."/>
            <person name="Ewing A."/>
            <person name="Godsy E."/>
            <person name="Heisel S."/>
            <person name="Houmiel K.L."/>
            <person name="Jhaveri J."/>
            <person name="Lu J."/>
            <person name="Miller N.M."/>
            <person name="Norton S."/>
            <person name="Chen Q."/>
            <person name="Phoolcharoen W."/>
            <person name="Ohlin V."/>
            <person name="Ondrusek D."/>
            <person name="Pride N."/>
            <person name="Stricklin S.L."/>
            <person name="Sun J."/>
            <person name="Wheeler C."/>
            <person name="Wilson L."/>
            <person name="Zhu H."/>
            <person name="Wood D.W."/>
        </authorList>
    </citation>
    <scope>NUCLEOTIDE SEQUENCE [LARGE SCALE GENOMIC DNA]</scope>
    <source>
        <strain evidence="3">K84 / ATCC BAA-868</strain>
    </source>
</reference>
<feature type="transmembrane region" description="Helical" evidence="1">
    <location>
        <begin position="6"/>
        <end position="31"/>
    </location>
</feature>
<dbReference type="Proteomes" id="UP000001600">
    <property type="component" value="Chromosome 1"/>
</dbReference>
<sequence>MDVASWTFWLSIFGAVTGCFGLIVSIASAWFTRRQAVAAEGPQAPEIEVSGGEWDKDTDGWFRITITTRNLTNKSWQMISAIVKSPKLAKLISIHEISSIDAGGRYIPMHLSLVQPSSISDSAKAITSVAPYGTQANNRYVGNKDFFSEEFLVYIPAGYRRKSVIPLSITFTLQDRTAIARPRHIKLVRKLSPKTTM</sequence>
<organism evidence="2 3">
    <name type="scientific">Rhizobium rhizogenes (strain K84 / ATCC BAA-868)</name>
    <name type="common">Agrobacterium radiobacter</name>
    <dbReference type="NCBI Taxonomy" id="311403"/>
    <lineage>
        <taxon>Bacteria</taxon>
        <taxon>Pseudomonadati</taxon>
        <taxon>Pseudomonadota</taxon>
        <taxon>Alphaproteobacteria</taxon>
        <taxon>Hyphomicrobiales</taxon>
        <taxon>Rhizobiaceae</taxon>
        <taxon>Rhizobium/Agrobacterium group</taxon>
        <taxon>Rhizobium</taxon>
    </lineage>
</organism>
<keyword evidence="1" id="KW-0812">Transmembrane</keyword>
<proteinExistence type="predicted"/>
<name>B9J9F6_RHIR8</name>
<evidence type="ECO:0000256" key="1">
    <source>
        <dbReference type="SAM" id="Phobius"/>
    </source>
</evidence>
<protein>
    <submittedName>
        <fullName evidence="2">Uncharacterized protein</fullName>
    </submittedName>
</protein>